<evidence type="ECO:0000313" key="9">
    <source>
        <dbReference type="Proteomes" id="UP000298416"/>
    </source>
</evidence>
<accession>A0A8X8YX93</accession>
<reference evidence="8" key="1">
    <citation type="submission" date="2018-01" db="EMBL/GenBank/DDBJ databases">
        <authorList>
            <person name="Mao J.F."/>
        </authorList>
    </citation>
    <scope>NUCLEOTIDE SEQUENCE</scope>
    <source>
        <strain evidence="8">Huo1</strain>
        <tissue evidence="8">Leaf</tissue>
    </source>
</reference>
<feature type="transmembrane region" description="Helical" evidence="6">
    <location>
        <begin position="254"/>
        <end position="274"/>
    </location>
</feature>
<dbReference type="Pfam" id="PF00892">
    <property type="entry name" value="EamA"/>
    <property type="match status" value="2"/>
</dbReference>
<protein>
    <recommendedName>
        <fullName evidence="7">EamA domain-containing protein</fullName>
    </recommendedName>
</protein>
<comment type="caution">
    <text evidence="8">The sequence shown here is derived from an EMBL/GenBank/DDBJ whole genome shotgun (WGS) entry which is preliminary data.</text>
</comment>
<dbReference type="InterPro" id="IPR000620">
    <property type="entry name" value="EamA_dom"/>
</dbReference>
<dbReference type="Pfam" id="PF14223">
    <property type="entry name" value="Retrotran_gag_2"/>
    <property type="match status" value="1"/>
</dbReference>
<evidence type="ECO:0000256" key="4">
    <source>
        <dbReference type="ARBA" id="ARBA00022989"/>
    </source>
</evidence>
<feature type="transmembrane region" description="Helical" evidence="6">
    <location>
        <begin position="107"/>
        <end position="130"/>
    </location>
</feature>
<keyword evidence="5 6" id="KW-0472">Membrane</keyword>
<dbReference type="Proteomes" id="UP000298416">
    <property type="component" value="Unassembled WGS sequence"/>
</dbReference>
<feature type="transmembrane region" description="Helical" evidence="6">
    <location>
        <begin position="312"/>
        <end position="332"/>
    </location>
</feature>
<keyword evidence="3 6" id="KW-0812">Transmembrane</keyword>
<evidence type="ECO:0000256" key="1">
    <source>
        <dbReference type="ARBA" id="ARBA00004141"/>
    </source>
</evidence>
<dbReference type="AlphaFoldDB" id="A0A8X8YX93"/>
<dbReference type="GO" id="GO:0016020">
    <property type="term" value="C:membrane"/>
    <property type="evidence" value="ECO:0007669"/>
    <property type="project" value="UniProtKB-SubCell"/>
</dbReference>
<dbReference type="InterPro" id="IPR030184">
    <property type="entry name" value="WAT1-related"/>
</dbReference>
<proteinExistence type="inferred from homology"/>
<keyword evidence="9" id="KW-1185">Reference proteome</keyword>
<name>A0A8X8YX93_SALSN</name>
<evidence type="ECO:0000256" key="5">
    <source>
        <dbReference type="ARBA" id="ARBA00023136"/>
    </source>
</evidence>
<gene>
    <name evidence="8" type="ORF">SASPL_102319</name>
</gene>
<feature type="transmembrane region" description="Helical" evidence="6">
    <location>
        <begin position="47"/>
        <end position="67"/>
    </location>
</feature>
<dbReference type="CDD" id="cd09272">
    <property type="entry name" value="RNase_HI_RT_Ty1"/>
    <property type="match status" value="1"/>
</dbReference>
<reference evidence="8" key="2">
    <citation type="submission" date="2020-08" db="EMBL/GenBank/DDBJ databases">
        <title>Plant Genome Project.</title>
        <authorList>
            <person name="Zhang R.-G."/>
        </authorList>
    </citation>
    <scope>NUCLEOTIDE SEQUENCE</scope>
    <source>
        <strain evidence="8">Huo1</strain>
        <tissue evidence="8">Leaf</tissue>
    </source>
</reference>
<evidence type="ECO:0000313" key="8">
    <source>
        <dbReference type="EMBL" id="KAG6437403.1"/>
    </source>
</evidence>
<dbReference type="SUPFAM" id="SSF103481">
    <property type="entry name" value="Multidrug resistance efflux transporter EmrE"/>
    <property type="match status" value="2"/>
</dbReference>
<evidence type="ECO:0000256" key="6">
    <source>
        <dbReference type="SAM" id="Phobius"/>
    </source>
</evidence>
<feature type="domain" description="EamA" evidence="7">
    <location>
        <begin position="191"/>
        <end position="330"/>
    </location>
</feature>
<sequence length="986" mass="108788">MKIRRESLQVVFGKAKPFLAVVFLQAGLAGMDIISKAALNEGMSNYVLVVYRHAVATLVIAPFAFILDKKIRPRMTTATFLKIMLMSILEPVIDQNLYFLGMKYTTATFAAAMANVLPAITFVMAWCFRIEKVKLMSIRSQAKILGTLATIAGAMIMTLVTGPNLDLPWTRSGPTSDLHQQPQISLQSTIKGALMITIGCFSWATFMILQAVTLRTYPAELSLTAWICLLGTVEGAAVALVVEKGNAAAWAIKWNTSFLAAIYSGIFCSGIAYYVQGVVMKKRGPVFVTAFSPLSMIIVAFLSSFILSEKMYLGRVVGAGVIVLGLYFVVWGKQKDYNSPSMEIQDIPIKQSDASKLEVVVNNDESHERLVLVDGSRPAPPTDVVVDGNSTPNPAYLSWRVDDQRLVNLIFSSLSEEAMSVVVGCTTARAVWLALEHTFSHQSKARELRLKGKLQSIKKGGRSVSEFGRDFKLVCNQLSAIGRSIDETDKIHLFMKGLGSDFSSFSATQMAMSPLPSFYDLLNNAEAWDMFQQTLEPNMSSPAAFTAHTYSRSSNNQMTSGHYANVCPDRFNREIATTTHVANIAEAFSASSIASDPPISDCRRDGLYVLDDTKSALDAARTPKATFELWHSRLGHVAFDLPNVNPDSAPQPSSCNLCDEPPLLSELQSHTNQDEPTINTHELPAIPHETQSQPNQEEPDINDQHVNQSSLDPIIEPAAQIEMNPPVPPPIEINPIVHLPRVSSTYPMQTRSRAVTYTSSGIFLNQAKYARDILQRASLEESKPVSTPLVAGCQLSTSLFSLVAYSDTDWARCVETRRSTYGYSIFLGDNLVSWSAKKQPTVSRSSCESDQNLSSHKRAKHIDIDFHFVRELVSNGQLETQFVSSDLQETTKALLFGSQQADGRDLPVRVGPRRLAPPYHQLAGFLRRERPYWDSLRAFRINDSHLAAGPQSSAPTTLPAFRGTVSWNLKSQLIISNFCYKSIYIS</sequence>
<dbReference type="InterPro" id="IPR037185">
    <property type="entry name" value="EmrE-like"/>
</dbReference>
<dbReference type="GO" id="GO:0022857">
    <property type="term" value="F:transmembrane transporter activity"/>
    <property type="evidence" value="ECO:0007669"/>
    <property type="project" value="InterPro"/>
</dbReference>
<evidence type="ECO:0000256" key="2">
    <source>
        <dbReference type="ARBA" id="ARBA00007635"/>
    </source>
</evidence>
<evidence type="ECO:0000259" key="7">
    <source>
        <dbReference type="Pfam" id="PF00892"/>
    </source>
</evidence>
<dbReference type="PANTHER" id="PTHR31218">
    <property type="entry name" value="WAT1-RELATED PROTEIN"/>
    <property type="match status" value="1"/>
</dbReference>
<feature type="domain" description="EamA" evidence="7">
    <location>
        <begin position="29"/>
        <end position="158"/>
    </location>
</feature>
<feature type="transmembrane region" description="Helical" evidence="6">
    <location>
        <begin position="190"/>
        <end position="209"/>
    </location>
</feature>
<keyword evidence="4 6" id="KW-1133">Transmembrane helix</keyword>
<evidence type="ECO:0000256" key="3">
    <source>
        <dbReference type="ARBA" id="ARBA00022692"/>
    </source>
</evidence>
<dbReference type="EMBL" id="PNBA02000001">
    <property type="protein sequence ID" value="KAG6437403.1"/>
    <property type="molecule type" value="Genomic_DNA"/>
</dbReference>
<feature type="transmembrane region" description="Helical" evidence="6">
    <location>
        <begin position="221"/>
        <end position="242"/>
    </location>
</feature>
<comment type="similarity">
    <text evidence="2">Belongs to the drug/metabolite transporter (DMT) superfamily. Plant drug/metabolite exporter (P-DME) (TC 2.A.7.4) family.</text>
</comment>
<feature type="transmembrane region" description="Helical" evidence="6">
    <location>
        <begin position="286"/>
        <end position="306"/>
    </location>
</feature>
<feature type="transmembrane region" description="Helical" evidence="6">
    <location>
        <begin position="79"/>
        <end position="101"/>
    </location>
</feature>
<comment type="subcellular location">
    <subcellularLocation>
        <location evidence="1">Membrane</location>
        <topology evidence="1">Multi-pass membrane protein</topology>
    </subcellularLocation>
</comment>
<organism evidence="8">
    <name type="scientific">Salvia splendens</name>
    <name type="common">Scarlet sage</name>
    <dbReference type="NCBI Taxonomy" id="180675"/>
    <lineage>
        <taxon>Eukaryota</taxon>
        <taxon>Viridiplantae</taxon>
        <taxon>Streptophyta</taxon>
        <taxon>Embryophyta</taxon>
        <taxon>Tracheophyta</taxon>
        <taxon>Spermatophyta</taxon>
        <taxon>Magnoliopsida</taxon>
        <taxon>eudicotyledons</taxon>
        <taxon>Gunneridae</taxon>
        <taxon>Pentapetalae</taxon>
        <taxon>asterids</taxon>
        <taxon>lamiids</taxon>
        <taxon>Lamiales</taxon>
        <taxon>Lamiaceae</taxon>
        <taxon>Nepetoideae</taxon>
        <taxon>Mentheae</taxon>
        <taxon>Salviinae</taxon>
        <taxon>Salvia</taxon>
        <taxon>Salvia subgen. Calosphace</taxon>
        <taxon>core Calosphace</taxon>
    </lineage>
</organism>